<organism evidence="3 4">
    <name type="scientific">Aulographum hederae CBS 113979</name>
    <dbReference type="NCBI Taxonomy" id="1176131"/>
    <lineage>
        <taxon>Eukaryota</taxon>
        <taxon>Fungi</taxon>
        <taxon>Dikarya</taxon>
        <taxon>Ascomycota</taxon>
        <taxon>Pezizomycotina</taxon>
        <taxon>Dothideomycetes</taxon>
        <taxon>Pleosporomycetidae</taxon>
        <taxon>Aulographales</taxon>
        <taxon>Aulographaceae</taxon>
    </lineage>
</organism>
<evidence type="ECO:0000256" key="2">
    <source>
        <dbReference type="SAM" id="SignalP"/>
    </source>
</evidence>
<accession>A0A6G1HDN6</accession>
<name>A0A6G1HDN6_9PEZI</name>
<evidence type="ECO:0000313" key="4">
    <source>
        <dbReference type="Proteomes" id="UP000800041"/>
    </source>
</evidence>
<dbReference type="PANTHER" id="PTHR31571:SF5">
    <property type="entry name" value="ALTERED INHERITANCE OF MITOCHONDRIA PROTEIN 6"/>
    <property type="match status" value="1"/>
</dbReference>
<feature type="signal peptide" evidence="2">
    <location>
        <begin position="1"/>
        <end position="19"/>
    </location>
</feature>
<dbReference type="EMBL" id="ML977140">
    <property type="protein sequence ID" value="KAF1991162.1"/>
    <property type="molecule type" value="Genomic_DNA"/>
</dbReference>
<dbReference type="GO" id="GO:0008081">
    <property type="term" value="F:phosphoric diester hydrolase activity"/>
    <property type="evidence" value="ECO:0007669"/>
    <property type="project" value="InterPro"/>
</dbReference>
<dbReference type="SUPFAM" id="SSF51695">
    <property type="entry name" value="PLC-like phosphodiesterases"/>
    <property type="match status" value="1"/>
</dbReference>
<dbReference type="OrthoDB" id="4153866at2759"/>
<dbReference type="InterPro" id="IPR017946">
    <property type="entry name" value="PLC-like_Pdiesterase_TIM-brl"/>
</dbReference>
<dbReference type="CDD" id="cd08577">
    <property type="entry name" value="PI-PLCc_GDPD_SF_unchar3"/>
    <property type="match status" value="1"/>
</dbReference>
<keyword evidence="2" id="KW-0732">Signal</keyword>
<feature type="chain" id="PRO_5026260231" evidence="2">
    <location>
        <begin position="20"/>
        <end position="327"/>
    </location>
</feature>
<evidence type="ECO:0000256" key="1">
    <source>
        <dbReference type="ARBA" id="ARBA00008858"/>
    </source>
</evidence>
<keyword evidence="4" id="KW-1185">Reference proteome</keyword>
<protein>
    <submittedName>
        <fullName evidence="3">Uncharacterized protein</fullName>
    </submittedName>
</protein>
<dbReference type="AlphaFoldDB" id="A0A6G1HDN6"/>
<dbReference type="Proteomes" id="UP000800041">
    <property type="component" value="Unassembled WGS sequence"/>
</dbReference>
<proteinExistence type="inferred from homology"/>
<sequence>MKSAIPAAAVALFAAVATSTYIPDVSSSLQNVLKNTHRSDLYTYPTDFTRGIIPKPLHSHNDYWRDVPYYSALSVGAVSVESDVWLVNGTLHVGHEISALTDARTFHSLYIGPILDTLKRQNPSTKFVTEETHNGVFDTSSGQTLYLWVDLKTDGPTTWPYVLEALEPLRSGGWLTTYNGSAVIPGAVTVIGTGNTPFSYFAASPGTSSSPRFTFFDAPLAKLNSPDYSNITAAISPIASTDFSASFGEVVDVTAAGGEGPLNSTQLDILRSQIGDAHAKGIGARYWDTPGFPIGTRNAIWRVLIDEGSDLINVDDLEAGSTLWKME</sequence>
<dbReference type="GO" id="GO:0006629">
    <property type="term" value="P:lipid metabolic process"/>
    <property type="evidence" value="ECO:0007669"/>
    <property type="project" value="InterPro"/>
</dbReference>
<dbReference type="InterPro" id="IPR039559">
    <property type="entry name" value="AIM6_PI-PLC-like_dom"/>
</dbReference>
<dbReference type="PANTHER" id="PTHR31571">
    <property type="entry name" value="ALTERED INHERITANCE OF MITOCHONDRIA PROTEIN 6"/>
    <property type="match status" value="1"/>
</dbReference>
<gene>
    <name evidence="3" type="ORF">K402DRAFT_443930</name>
</gene>
<comment type="similarity">
    <text evidence="1">Belongs to the AIM6 family.</text>
</comment>
<evidence type="ECO:0000313" key="3">
    <source>
        <dbReference type="EMBL" id="KAF1991162.1"/>
    </source>
</evidence>
<dbReference type="InterPro" id="IPR051236">
    <property type="entry name" value="HAT_RTT109-like"/>
</dbReference>
<reference evidence="3" key="1">
    <citation type="journal article" date="2020" name="Stud. Mycol.">
        <title>101 Dothideomycetes genomes: a test case for predicting lifestyles and emergence of pathogens.</title>
        <authorList>
            <person name="Haridas S."/>
            <person name="Albert R."/>
            <person name="Binder M."/>
            <person name="Bloem J."/>
            <person name="Labutti K."/>
            <person name="Salamov A."/>
            <person name="Andreopoulos B."/>
            <person name="Baker S."/>
            <person name="Barry K."/>
            <person name="Bills G."/>
            <person name="Bluhm B."/>
            <person name="Cannon C."/>
            <person name="Castanera R."/>
            <person name="Culley D."/>
            <person name="Daum C."/>
            <person name="Ezra D."/>
            <person name="Gonzalez J."/>
            <person name="Henrissat B."/>
            <person name="Kuo A."/>
            <person name="Liang C."/>
            <person name="Lipzen A."/>
            <person name="Lutzoni F."/>
            <person name="Magnuson J."/>
            <person name="Mondo S."/>
            <person name="Nolan M."/>
            <person name="Ohm R."/>
            <person name="Pangilinan J."/>
            <person name="Park H.-J."/>
            <person name="Ramirez L."/>
            <person name="Alfaro M."/>
            <person name="Sun H."/>
            <person name="Tritt A."/>
            <person name="Yoshinaga Y."/>
            <person name="Zwiers L.-H."/>
            <person name="Turgeon B."/>
            <person name="Goodwin S."/>
            <person name="Spatafora J."/>
            <person name="Crous P."/>
            <person name="Grigoriev I."/>
        </authorList>
    </citation>
    <scope>NUCLEOTIDE SEQUENCE</scope>
    <source>
        <strain evidence="3">CBS 113979</strain>
    </source>
</reference>